<dbReference type="InterPro" id="IPR052562">
    <property type="entry name" value="Ketohexokinase-related"/>
</dbReference>
<dbReference type="PANTHER" id="PTHR42774">
    <property type="entry name" value="PHOSPHOTRANSFERASE SYSTEM TRANSPORT PROTEIN"/>
    <property type="match status" value="1"/>
</dbReference>
<dbReference type="PANTHER" id="PTHR42774:SF3">
    <property type="entry name" value="KETOHEXOKINASE"/>
    <property type="match status" value="1"/>
</dbReference>
<feature type="domain" description="Carbohydrate kinase PfkB" evidence="1">
    <location>
        <begin position="1"/>
        <end position="292"/>
    </location>
</feature>
<dbReference type="InterPro" id="IPR029056">
    <property type="entry name" value="Ribokinase-like"/>
</dbReference>
<dbReference type="Pfam" id="PF00294">
    <property type="entry name" value="PfkB"/>
    <property type="match status" value="1"/>
</dbReference>
<keyword evidence="2" id="KW-0808">Transferase</keyword>
<proteinExistence type="predicted"/>
<organism evidence="2 3">
    <name type="scientific">Armadillidium nasatum</name>
    <dbReference type="NCBI Taxonomy" id="96803"/>
    <lineage>
        <taxon>Eukaryota</taxon>
        <taxon>Metazoa</taxon>
        <taxon>Ecdysozoa</taxon>
        <taxon>Arthropoda</taxon>
        <taxon>Crustacea</taxon>
        <taxon>Multicrustacea</taxon>
        <taxon>Malacostraca</taxon>
        <taxon>Eumalacostraca</taxon>
        <taxon>Peracarida</taxon>
        <taxon>Isopoda</taxon>
        <taxon>Oniscidea</taxon>
        <taxon>Crinocheta</taxon>
        <taxon>Armadillidiidae</taxon>
        <taxon>Armadillidium</taxon>
    </lineage>
</organism>
<accession>A0A5N5SRV1</accession>
<dbReference type="GO" id="GO:0004454">
    <property type="term" value="F:ketohexokinase activity"/>
    <property type="evidence" value="ECO:0007669"/>
    <property type="project" value="InterPro"/>
</dbReference>
<dbReference type="AlphaFoldDB" id="A0A5N5SRV1"/>
<evidence type="ECO:0000313" key="3">
    <source>
        <dbReference type="Proteomes" id="UP000326759"/>
    </source>
</evidence>
<dbReference type="OrthoDB" id="204058at2759"/>
<dbReference type="SUPFAM" id="SSF53613">
    <property type="entry name" value="Ribokinase-like"/>
    <property type="match status" value="1"/>
</dbReference>
<evidence type="ECO:0000313" key="2">
    <source>
        <dbReference type="EMBL" id="KAB7496568.1"/>
    </source>
</evidence>
<name>A0A5N5SRV1_9CRUS</name>
<dbReference type="InterPro" id="IPR034093">
    <property type="entry name" value="KHK"/>
</dbReference>
<sequence>MKKILCVGIVVVDIVTELDHYPEEDSDNRCHKLWRQRGGNASNNCTVLAILGAKPYFCGTISDSDEKKFIEEDFKNYGVDIGYSVVVEGTDCPRSCVLTSLSTGSRTIVHYNKNLRELKLEEFCSIDLSQFSWINFEGRNVSEVKKMISVVRDYNKQVSKEERITISVELEKAKEDVNDLISLGDIVFLSKDYARFRGWNNMEEALSKVAELTLPETTAICAWGEKGAGAIVKPQKNVFTSSSFAPVHVVDTLGAGDTFIASTILALSMGLSVEKSITFGCKVAGFKIGLRGWEEFREKIRRIRVS</sequence>
<gene>
    <name evidence="2" type="primary">Khk</name>
    <name evidence="2" type="ORF">Anas_06327</name>
</gene>
<comment type="caution">
    <text evidence="2">The sequence shown here is derived from an EMBL/GenBank/DDBJ whole genome shotgun (WGS) entry which is preliminary data.</text>
</comment>
<dbReference type="EMBL" id="SEYY01021236">
    <property type="protein sequence ID" value="KAB7496568.1"/>
    <property type="molecule type" value="Genomic_DNA"/>
</dbReference>
<reference evidence="2 3" key="1">
    <citation type="journal article" date="2019" name="PLoS Biol.">
        <title>Sex chromosomes control vertical transmission of feminizing Wolbachia symbionts in an isopod.</title>
        <authorList>
            <person name="Becking T."/>
            <person name="Chebbi M.A."/>
            <person name="Giraud I."/>
            <person name="Moumen B."/>
            <person name="Laverre T."/>
            <person name="Caubet Y."/>
            <person name="Peccoud J."/>
            <person name="Gilbert C."/>
            <person name="Cordaux R."/>
        </authorList>
    </citation>
    <scope>NUCLEOTIDE SEQUENCE [LARGE SCALE GENOMIC DNA]</scope>
    <source>
        <strain evidence="2">ANa2</strain>
        <tissue evidence="2">Whole body excluding digestive tract and cuticle</tissue>
    </source>
</reference>
<dbReference type="Proteomes" id="UP000326759">
    <property type="component" value="Unassembled WGS sequence"/>
</dbReference>
<dbReference type="CDD" id="cd01939">
    <property type="entry name" value="Ketohexokinase"/>
    <property type="match status" value="1"/>
</dbReference>
<keyword evidence="2" id="KW-0418">Kinase</keyword>
<keyword evidence="3" id="KW-1185">Reference proteome</keyword>
<dbReference type="InterPro" id="IPR011611">
    <property type="entry name" value="PfkB_dom"/>
</dbReference>
<protein>
    <submittedName>
        <fullName evidence="2">Ketohexokinase</fullName>
    </submittedName>
</protein>
<dbReference type="GO" id="GO:0006000">
    <property type="term" value="P:fructose metabolic process"/>
    <property type="evidence" value="ECO:0007669"/>
    <property type="project" value="InterPro"/>
</dbReference>
<dbReference type="Gene3D" id="3.40.1190.20">
    <property type="match status" value="1"/>
</dbReference>
<evidence type="ECO:0000259" key="1">
    <source>
        <dbReference type="Pfam" id="PF00294"/>
    </source>
</evidence>